<dbReference type="Pfam" id="PF11271">
    <property type="entry name" value="PorA"/>
    <property type="match status" value="1"/>
</dbReference>
<sequence length="342" mass="36433">MAIGAAAIVLALSAGMLYERLAIVALDQKSTSVAVGTNMTVLRVWGEDLGGGKTEAHYDQLENVTIENTRKVVGIPGLVPAEQRGKIAVWQTGVISKAVGIGDMPATEELVTFDRRTGLTTGDGRDKKSAGTLDDPQAMRPIKHAGLFFKFPFNVEKKAYPWWDGDMERAATMEFVREETIAGVDTFVFVQRTPVTPLKSVSVPAQVFGGTGGMVDAVPFYGNTRTVWVEPNTGVVIKGQEELDKTLRGSLGTVVTTKGTLAYNDATVRANANEYRVKGQLLGFLRDSLTSVGLIVGGLALAAGLVLLLTGRASRPAARTADGVAGLGVSAQDSRRQRRARV</sequence>
<organism evidence="3 4">
    <name type="scientific">Intrasporangium calvum</name>
    <dbReference type="NCBI Taxonomy" id="53358"/>
    <lineage>
        <taxon>Bacteria</taxon>
        <taxon>Bacillati</taxon>
        <taxon>Actinomycetota</taxon>
        <taxon>Actinomycetes</taxon>
        <taxon>Micrococcales</taxon>
        <taxon>Intrasporangiaceae</taxon>
        <taxon>Intrasporangium</taxon>
    </lineage>
</organism>
<name>A0ABT5GCB7_9MICO</name>
<keyword evidence="2" id="KW-0812">Transmembrane</keyword>
<feature type="compositionally biased region" description="Basic and acidic residues" evidence="1">
    <location>
        <begin position="117"/>
        <end position="129"/>
    </location>
</feature>
<proteinExistence type="predicted"/>
<protein>
    <submittedName>
        <fullName evidence="3">DUF3068 domain-containing protein</fullName>
    </submittedName>
</protein>
<reference evidence="3 4" key="1">
    <citation type="submission" date="2022-11" db="EMBL/GenBank/DDBJ databases">
        <title>Anaerobic phenanthrene biodegradation by a DNRA strain PheN6.</title>
        <authorList>
            <person name="Zhang Z."/>
        </authorList>
    </citation>
    <scope>NUCLEOTIDE SEQUENCE [LARGE SCALE GENOMIC DNA]</scope>
    <source>
        <strain evidence="3 4">PheN6</strain>
    </source>
</reference>
<gene>
    <name evidence="3" type="ORF">OO014_01225</name>
</gene>
<comment type="caution">
    <text evidence="3">The sequence shown here is derived from an EMBL/GenBank/DDBJ whole genome shotgun (WGS) entry which is preliminary data.</text>
</comment>
<evidence type="ECO:0000313" key="4">
    <source>
        <dbReference type="Proteomes" id="UP001150259"/>
    </source>
</evidence>
<keyword evidence="2" id="KW-0472">Membrane</keyword>
<dbReference type="Proteomes" id="UP001150259">
    <property type="component" value="Unassembled WGS sequence"/>
</dbReference>
<keyword evidence="4" id="KW-1185">Reference proteome</keyword>
<feature type="region of interest" description="Disordered" evidence="1">
    <location>
        <begin position="117"/>
        <end position="137"/>
    </location>
</feature>
<keyword evidence="2" id="KW-1133">Transmembrane helix</keyword>
<accession>A0ABT5GCB7</accession>
<dbReference type="InterPro" id="IPR021424">
    <property type="entry name" value="PorA"/>
</dbReference>
<dbReference type="RefSeq" id="WP_272460409.1">
    <property type="nucleotide sequence ID" value="NZ_JAPFQL010000003.1"/>
</dbReference>
<evidence type="ECO:0000256" key="1">
    <source>
        <dbReference type="SAM" id="MobiDB-lite"/>
    </source>
</evidence>
<evidence type="ECO:0000313" key="3">
    <source>
        <dbReference type="EMBL" id="MDC5695863.1"/>
    </source>
</evidence>
<evidence type="ECO:0000256" key="2">
    <source>
        <dbReference type="SAM" id="Phobius"/>
    </source>
</evidence>
<dbReference type="EMBL" id="JAPFQL010000003">
    <property type="protein sequence ID" value="MDC5695863.1"/>
    <property type="molecule type" value="Genomic_DNA"/>
</dbReference>
<feature type="transmembrane region" description="Helical" evidence="2">
    <location>
        <begin position="289"/>
        <end position="309"/>
    </location>
</feature>